<evidence type="ECO:0000256" key="2">
    <source>
        <dbReference type="ARBA" id="ARBA00022448"/>
    </source>
</evidence>
<keyword evidence="9" id="KW-1185">Reference proteome</keyword>
<dbReference type="EMBL" id="JBBUTF010000018">
    <property type="protein sequence ID" value="MEK8027994.1"/>
    <property type="molecule type" value="Genomic_DNA"/>
</dbReference>
<name>A0ABU9BE09_9BURK</name>
<comment type="caution">
    <text evidence="8">The sequence shown here is derived from an EMBL/GenBank/DDBJ whole genome shotgun (WGS) entry which is preliminary data.</text>
</comment>
<evidence type="ECO:0000256" key="7">
    <source>
        <dbReference type="SAM" id="Phobius"/>
    </source>
</evidence>
<evidence type="ECO:0000256" key="1">
    <source>
        <dbReference type="ARBA" id="ARBA00004651"/>
    </source>
</evidence>
<keyword evidence="3" id="KW-1003">Cell membrane</keyword>
<dbReference type="Proteomes" id="UP001368500">
    <property type="component" value="Unassembled WGS sequence"/>
</dbReference>
<keyword evidence="4 7" id="KW-0812">Transmembrane</keyword>
<dbReference type="InterPro" id="IPR002751">
    <property type="entry name" value="CbiM/NikMN"/>
</dbReference>
<sequence>MHIEPGLVVGGKAAIGLVTASASLAWALWRARQDAQRQGSLSLLLRTLVAAAAVFCFFEVLPHHPVGVSEVHLILGSSLLLVLGVAPAALGLAGGLLVQGLFFAPADLPQYGMNVTTLLAPLALTHALAERLIPRQTAYVDLGYAQTLRLSLAYQGGIVAWVAFWALVGRGVSADNLVQIASFGSAYMSVVLLEPLADLGLLALAKSARRLRGSSLVEPRLYHAA</sequence>
<evidence type="ECO:0000256" key="6">
    <source>
        <dbReference type="ARBA" id="ARBA00023136"/>
    </source>
</evidence>
<reference evidence="8 9" key="1">
    <citation type="submission" date="2024-04" db="EMBL/GenBank/DDBJ databases">
        <title>Novel species of the genus Ideonella isolated from streams.</title>
        <authorList>
            <person name="Lu H."/>
        </authorList>
    </citation>
    <scope>NUCLEOTIDE SEQUENCE [LARGE SCALE GENOMIC DNA]</scope>
    <source>
        <strain evidence="8 9">BYS139W</strain>
    </source>
</reference>
<keyword evidence="2" id="KW-0813">Transport</keyword>
<feature type="transmembrane region" description="Helical" evidence="7">
    <location>
        <begin position="7"/>
        <end position="29"/>
    </location>
</feature>
<evidence type="ECO:0000313" key="9">
    <source>
        <dbReference type="Proteomes" id="UP001368500"/>
    </source>
</evidence>
<evidence type="ECO:0000313" key="8">
    <source>
        <dbReference type="EMBL" id="MEK8027994.1"/>
    </source>
</evidence>
<keyword evidence="6 7" id="KW-0472">Membrane</keyword>
<protein>
    <submittedName>
        <fullName evidence="8">Energy-coupling factor ABC transporter permease</fullName>
    </submittedName>
</protein>
<keyword evidence="5 7" id="KW-1133">Transmembrane helix</keyword>
<feature type="transmembrane region" description="Helical" evidence="7">
    <location>
        <begin position="41"/>
        <end position="61"/>
    </location>
</feature>
<evidence type="ECO:0000256" key="4">
    <source>
        <dbReference type="ARBA" id="ARBA00022692"/>
    </source>
</evidence>
<comment type="subcellular location">
    <subcellularLocation>
        <location evidence="1">Cell membrane</location>
        <topology evidence="1">Multi-pass membrane protein</topology>
    </subcellularLocation>
</comment>
<dbReference type="Gene3D" id="1.10.1760.20">
    <property type="match status" value="1"/>
</dbReference>
<feature type="transmembrane region" description="Helical" evidence="7">
    <location>
        <begin position="73"/>
        <end position="99"/>
    </location>
</feature>
<dbReference type="RefSeq" id="WP_341375777.1">
    <property type="nucleotide sequence ID" value="NZ_JBBUTF010000018.1"/>
</dbReference>
<dbReference type="Pfam" id="PF01891">
    <property type="entry name" value="CbiM"/>
    <property type="match status" value="1"/>
</dbReference>
<feature type="transmembrane region" description="Helical" evidence="7">
    <location>
        <begin position="111"/>
        <end position="129"/>
    </location>
</feature>
<feature type="transmembrane region" description="Helical" evidence="7">
    <location>
        <begin position="150"/>
        <end position="168"/>
    </location>
</feature>
<feature type="transmembrane region" description="Helical" evidence="7">
    <location>
        <begin position="180"/>
        <end position="205"/>
    </location>
</feature>
<accession>A0ABU9BE09</accession>
<gene>
    <name evidence="8" type="ORF">AACH11_18690</name>
</gene>
<proteinExistence type="predicted"/>
<evidence type="ECO:0000256" key="3">
    <source>
        <dbReference type="ARBA" id="ARBA00022475"/>
    </source>
</evidence>
<evidence type="ECO:0000256" key="5">
    <source>
        <dbReference type="ARBA" id="ARBA00022989"/>
    </source>
</evidence>
<organism evidence="8 9">
    <name type="scientific">Pseudaquabacterium rugosum</name>
    <dbReference type="NCBI Taxonomy" id="2984194"/>
    <lineage>
        <taxon>Bacteria</taxon>
        <taxon>Pseudomonadati</taxon>
        <taxon>Pseudomonadota</taxon>
        <taxon>Betaproteobacteria</taxon>
        <taxon>Burkholderiales</taxon>
        <taxon>Sphaerotilaceae</taxon>
        <taxon>Pseudaquabacterium</taxon>
    </lineage>
</organism>